<dbReference type="Proteomes" id="UP000070612">
    <property type="component" value="Unassembled WGS sequence"/>
</dbReference>
<keyword evidence="2" id="KW-0560">Oxidoreductase</keyword>
<dbReference type="RefSeq" id="WP_067853997.1">
    <property type="nucleotide sequence ID" value="NZ_LGTW01000019.1"/>
</dbReference>
<dbReference type="InterPro" id="IPR029154">
    <property type="entry name" value="HIBADH-like_NADP-bd"/>
</dbReference>
<evidence type="ECO:0000259" key="6">
    <source>
        <dbReference type="Pfam" id="PF14833"/>
    </source>
</evidence>
<protein>
    <submittedName>
        <fullName evidence="7">3-hydroxyisobutyrate dehydrogenase</fullName>
    </submittedName>
</protein>
<evidence type="ECO:0000256" key="1">
    <source>
        <dbReference type="ARBA" id="ARBA00009080"/>
    </source>
</evidence>
<dbReference type="InterPro" id="IPR036291">
    <property type="entry name" value="NAD(P)-bd_dom_sf"/>
</dbReference>
<feature type="domain" description="3-hydroxyisobutyrate dehydrogenase-like NAD-binding" evidence="6">
    <location>
        <begin position="165"/>
        <end position="286"/>
    </location>
</feature>
<evidence type="ECO:0000256" key="4">
    <source>
        <dbReference type="PIRSR" id="PIRSR000103-1"/>
    </source>
</evidence>
<dbReference type="PANTHER" id="PTHR22981:SF7">
    <property type="entry name" value="3-HYDROXYISOBUTYRATE DEHYDROGENASE, MITOCHONDRIAL"/>
    <property type="match status" value="1"/>
</dbReference>
<dbReference type="STRING" id="59750.AWC31_27030"/>
<feature type="domain" description="6-phosphogluconate dehydrogenase NADP-binding" evidence="5">
    <location>
        <begin position="3"/>
        <end position="161"/>
    </location>
</feature>
<dbReference type="AlphaFoldDB" id="A0A132PGG7"/>
<dbReference type="GO" id="GO:0016616">
    <property type="term" value="F:oxidoreductase activity, acting on the CH-OH group of donors, NAD or NADP as acceptor"/>
    <property type="evidence" value="ECO:0007669"/>
    <property type="project" value="TreeGrafter"/>
</dbReference>
<comment type="caution">
    <text evidence="7">The sequence shown here is derived from an EMBL/GenBank/DDBJ whole genome shotgun (WGS) entry which is preliminary data.</text>
</comment>
<dbReference type="InterPro" id="IPR006115">
    <property type="entry name" value="6PGDH_NADP-bd"/>
</dbReference>
<evidence type="ECO:0000259" key="5">
    <source>
        <dbReference type="Pfam" id="PF03446"/>
    </source>
</evidence>
<dbReference type="GO" id="GO:0050661">
    <property type="term" value="F:NADP binding"/>
    <property type="evidence" value="ECO:0007669"/>
    <property type="project" value="InterPro"/>
</dbReference>
<evidence type="ECO:0000313" key="8">
    <source>
        <dbReference type="Proteomes" id="UP000070612"/>
    </source>
</evidence>
<dbReference type="PANTHER" id="PTHR22981">
    <property type="entry name" value="3-HYDROXYISOBUTYRATE DEHYDROGENASE-RELATED"/>
    <property type="match status" value="1"/>
</dbReference>
<gene>
    <name evidence="7" type="ORF">AFM11_24775</name>
</gene>
<dbReference type="Gene3D" id="3.40.50.720">
    <property type="entry name" value="NAD(P)-binding Rossmann-like Domain"/>
    <property type="match status" value="1"/>
</dbReference>
<dbReference type="SUPFAM" id="SSF48179">
    <property type="entry name" value="6-phosphogluconate dehydrogenase C-terminal domain-like"/>
    <property type="match status" value="1"/>
</dbReference>
<evidence type="ECO:0000256" key="2">
    <source>
        <dbReference type="ARBA" id="ARBA00023002"/>
    </source>
</evidence>
<dbReference type="EMBL" id="LGTW01000019">
    <property type="protein sequence ID" value="KWX21435.1"/>
    <property type="molecule type" value="Genomic_DNA"/>
</dbReference>
<dbReference type="Pfam" id="PF03446">
    <property type="entry name" value="NAD_binding_2"/>
    <property type="match status" value="1"/>
</dbReference>
<reference evidence="7 8" key="1">
    <citation type="submission" date="2015-07" db="EMBL/GenBank/DDBJ databases">
        <title>A draft genome sequence of Mycobacterium wolinskyi.</title>
        <authorList>
            <person name="de Man T.J."/>
            <person name="Perry K.A."/>
            <person name="Coulliette A.D."/>
            <person name="Jensen B."/>
            <person name="Toney N.C."/>
            <person name="Limbago B.M."/>
            <person name="Noble-Wang J."/>
        </authorList>
    </citation>
    <scope>NUCLEOTIDE SEQUENCE [LARGE SCALE GENOMIC DNA]</scope>
    <source>
        <strain evidence="7 8">CDC_01</strain>
    </source>
</reference>
<organism evidence="7 8">
    <name type="scientific">Mycolicibacterium wolinskyi</name>
    <dbReference type="NCBI Taxonomy" id="59750"/>
    <lineage>
        <taxon>Bacteria</taxon>
        <taxon>Bacillati</taxon>
        <taxon>Actinomycetota</taxon>
        <taxon>Actinomycetes</taxon>
        <taxon>Mycobacteriales</taxon>
        <taxon>Mycobacteriaceae</taxon>
        <taxon>Mycolicibacterium</taxon>
    </lineage>
</organism>
<feature type="active site" evidence="4">
    <location>
        <position position="171"/>
    </location>
</feature>
<dbReference type="SUPFAM" id="SSF51735">
    <property type="entry name" value="NAD(P)-binding Rossmann-fold domains"/>
    <property type="match status" value="1"/>
</dbReference>
<keyword evidence="8" id="KW-1185">Reference proteome</keyword>
<dbReference type="GO" id="GO:0051287">
    <property type="term" value="F:NAD binding"/>
    <property type="evidence" value="ECO:0007669"/>
    <property type="project" value="InterPro"/>
</dbReference>
<dbReference type="Gene3D" id="1.10.1040.10">
    <property type="entry name" value="N-(1-d-carboxylethyl)-l-norvaline Dehydrogenase, domain 2"/>
    <property type="match status" value="1"/>
</dbReference>
<comment type="similarity">
    <text evidence="1">Belongs to the HIBADH-related family.</text>
</comment>
<dbReference type="InterPro" id="IPR008927">
    <property type="entry name" value="6-PGluconate_DH-like_C_sf"/>
</dbReference>
<evidence type="ECO:0000313" key="7">
    <source>
        <dbReference type="EMBL" id="KWX21435.1"/>
    </source>
</evidence>
<evidence type="ECO:0000256" key="3">
    <source>
        <dbReference type="ARBA" id="ARBA00023027"/>
    </source>
</evidence>
<dbReference type="Pfam" id="PF14833">
    <property type="entry name" value="NAD_binding_11"/>
    <property type="match status" value="1"/>
</dbReference>
<dbReference type="PATRIC" id="fig|59750.3.peg.2316"/>
<dbReference type="InterPro" id="IPR015815">
    <property type="entry name" value="HIBADH-related"/>
</dbReference>
<accession>A0A132PGG7</accession>
<name>A0A132PGG7_9MYCO</name>
<sequence length="298" mass="30963">MNDIAFIGVGTMATPMARRFLDRGWRVCLTDPVPDRTAPFESHRFATVYDDVESLPKATSFVVLSLPSASVLDTVVQALAATPAVDRPVVINTSTVGLSAARRAAEIVSAAGYRFVDAPVSGGAAGAEHGRLTVIASGDPESVDRCAEVFAVIGEQVFTVGTEPGQAQAMKVANNVLSLGALAATAEATVITRKAGIPLDVALDVLNASSGRNSATAVKFPRHILSGRCDFGFPTAGALKDVSLYTELAHELGAVAPLGDAVQDCWQHAVAAGYGEDDCTHIVTVYERAAQLSPEAQG</sequence>
<dbReference type="PIRSF" id="PIRSF000103">
    <property type="entry name" value="HIBADH"/>
    <property type="match status" value="1"/>
</dbReference>
<dbReference type="InterPro" id="IPR013328">
    <property type="entry name" value="6PGD_dom2"/>
</dbReference>
<proteinExistence type="inferred from homology"/>
<keyword evidence="3" id="KW-0520">NAD</keyword>